<accession>A0A6J5KQY4</accession>
<organism evidence="1">
    <name type="scientific">uncultured Caudovirales phage</name>
    <dbReference type="NCBI Taxonomy" id="2100421"/>
    <lineage>
        <taxon>Viruses</taxon>
        <taxon>Duplodnaviria</taxon>
        <taxon>Heunggongvirae</taxon>
        <taxon>Uroviricota</taxon>
        <taxon>Caudoviricetes</taxon>
        <taxon>Peduoviridae</taxon>
        <taxon>Maltschvirus</taxon>
        <taxon>Maltschvirus maltsch</taxon>
    </lineage>
</organism>
<proteinExistence type="predicted"/>
<reference evidence="1" key="1">
    <citation type="submission" date="2020-04" db="EMBL/GenBank/DDBJ databases">
        <authorList>
            <person name="Chiriac C."/>
            <person name="Salcher M."/>
            <person name="Ghai R."/>
            <person name="Kavagutti S V."/>
        </authorList>
    </citation>
    <scope>NUCLEOTIDE SEQUENCE</scope>
</reference>
<dbReference type="EMBL" id="LR796182">
    <property type="protein sequence ID" value="CAB4124874.1"/>
    <property type="molecule type" value="Genomic_DNA"/>
</dbReference>
<evidence type="ECO:0000313" key="1">
    <source>
        <dbReference type="EMBL" id="CAB4124874.1"/>
    </source>
</evidence>
<name>A0A6J5KQY4_9CAUD</name>
<gene>
    <name evidence="1" type="ORF">UFOVP62_39</name>
</gene>
<protein>
    <submittedName>
        <fullName evidence="1">Uncharacterized protein</fullName>
    </submittedName>
</protein>
<sequence>MMQSTEIINRLQAVNRVYDDQPGARLVPVNPDGPDAARYIDQLRQTIGWLVHDAYKHVQDEDALRQMVLRARDAMEGVQ</sequence>